<evidence type="ECO:0000313" key="2">
    <source>
        <dbReference type="Proteomes" id="UP000325849"/>
    </source>
</evidence>
<keyword evidence="2" id="KW-1185">Reference proteome</keyword>
<dbReference type="AlphaFoldDB" id="A0A5N8V4V8"/>
<name>A0A5N8V4V8_9ACTN</name>
<gene>
    <name evidence="1" type="ORF">FNH09_02415</name>
</gene>
<protein>
    <submittedName>
        <fullName evidence="1">Uncharacterized protein</fullName>
    </submittedName>
</protein>
<accession>A0A5N8V4V8</accession>
<sequence>MKSVKRSPVVTPGFPRNTLDSEGLPVWIRDLASEDPNHSLHVVRDMGPVRALEALRVEPASIQQCVLPDQKPNRYTSLPSAALGGDTGDAATLLAGRIGQWTFVYDDLGYTVDGAAEVLSRGGRTAVTTVYTINGHASLHYAVDGEEIEEVVIDELSLEERLPGMSTELVAAFEAAGIADWEDLEPGEVDSLIGMRVACAMAGAVLTLDDIRRMHLVMGQRNAGD</sequence>
<reference evidence="1 2" key="1">
    <citation type="submission" date="2019-07" db="EMBL/GenBank/DDBJ databases">
        <title>New species of Amycolatopsis and Streptomyces.</title>
        <authorList>
            <person name="Duangmal K."/>
            <person name="Teo W.F.A."/>
            <person name="Lipun K."/>
        </authorList>
    </citation>
    <scope>NUCLEOTIDE SEQUENCE [LARGE SCALE GENOMIC DNA]</scope>
    <source>
        <strain evidence="1 2">NBRC 109810</strain>
    </source>
</reference>
<organism evidence="1 2">
    <name type="scientific">Streptomyces adustus</name>
    <dbReference type="NCBI Taxonomy" id="1609272"/>
    <lineage>
        <taxon>Bacteria</taxon>
        <taxon>Bacillati</taxon>
        <taxon>Actinomycetota</taxon>
        <taxon>Actinomycetes</taxon>
        <taxon>Kitasatosporales</taxon>
        <taxon>Streptomycetaceae</taxon>
        <taxon>Streptomyces</taxon>
    </lineage>
</organism>
<evidence type="ECO:0000313" key="1">
    <source>
        <dbReference type="EMBL" id="MPY30203.1"/>
    </source>
</evidence>
<proteinExistence type="predicted"/>
<dbReference type="OrthoDB" id="4535364at2"/>
<dbReference type="EMBL" id="VJZD01000005">
    <property type="protein sequence ID" value="MPY30203.1"/>
    <property type="molecule type" value="Genomic_DNA"/>
</dbReference>
<dbReference type="Proteomes" id="UP000325849">
    <property type="component" value="Unassembled WGS sequence"/>
</dbReference>
<comment type="caution">
    <text evidence="1">The sequence shown here is derived from an EMBL/GenBank/DDBJ whole genome shotgun (WGS) entry which is preliminary data.</text>
</comment>